<feature type="short sequence motif" description="GXSXG" evidence="4">
    <location>
        <begin position="50"/>
        <end position="54"/>
    </location>
</feature>
<gene>
    <name evidence="6" type="ORF">EYC87_00080</name>
</gene>
<dbReference type="Pfam" id="PF01734">
    <property type="entry name" value="Patatin"/>
    <property type="match status" value="1"/>
</dbReference>
<keyword evidence="1 4" id="KW-0378">Hydrolase</keyword>
<evidence type="ECO:0000313" key="6">
    <source>
        <dbReference type="EMBL" id="MCX2971979.1"/>
    </source>
</evidence>
<evidence type="ECO:0000256" key="1">
    <source>
        <dbReference type="ARBA" id="ARBA00022801"/>
    </source>
</evidence>
<evidence type="ECO:0000256" key="4">
    <source>
        <dbReference type="PROSITE-ProRule" id="PRU01161"/>
    </source>
</evidence>
<keyword evidence="2 4" id="KW-0442">Lipid degradation</keyword>
<protein>
    <submittedName>
        <fullName evidence="6">Patatin-like phospholipase family protein</fullName>
    </submittedName>
</protein>
<dbReference type="InterPro" id="IPR002641">
    <property type="entry name" value="PNPLA_dom"/>
</dbReference>
<organism evidence="6 7">
    <name type="scientific">Candidatus Seongchinamella marina</name>
    <dbReference type="NCBI Taxonomy" id="2518990"/>
    <lineage>
        <taxon>Bacteria</taxon>
        <taxon>Pseudomonadati</taxon>
        <taxon>Pseudomonadota</taxon>
        <taxon>Gammaproteobacteria</taxon>
        <taxon>Cellvibrionales</taxon>
        <taxon>Halieaceae</taxon>
        <taxon>Seongchinamella</taxon>
    </lineage>
</organism>
<dbReference type="PROSITE" id="PS51635">
    <property type="entry name" value="PNPLA"/>
    <property type="match status" value="1"/>
</dbReference>
<proteinExistence type="predicted"/>
<evidence type="ECO:0000313" key="7">
    <source>
        <dbReference type="Proteomes" id="UP001143307"/>
    </source>
</evidence>
<name>A0ABT3SPS8_9GAMM</name>
<dbReference type="CDD" id="cd07209">
    <property type="entry name" value="Pat_hypo_Ecoli_Z1214_like"/>
    <property type="match status" value="1"/>
</dbReference>
<dbReference type="InterPro" id="IPR050301">
    <property type="entry name" value="NTE"/>
</dbReference>
<evidence type="ECO:0000259" key="5">
    <source>
        <dbReference type="PROSITE" id="PS51635"/>
    </source>
</evidence>
<evidence type="ECO:0000256" key="3">
    <source>
        <dbReference type="ARBA" id="ARBA00023098"/>
    </source>
</evidence>
<dbReference type="RefSeq" id="WP_279251050.1">
    <property type="nucleotide sequence ID" value="NZ_SHNP01000001.1"/>
</dbReference>
<feature type="active site" description="Proton acceptor" evidence="4">
    <location>
        <position position="217"/>
    </location>
</feature>
<dbReference type="PANTHER" id="PTHR14226">
    <property type="entry name" value="NEUROPATHY TARGET ESTERASE/SWISS CHEESE D.MELANOGASTER"/>
    <property type="match status" value="1"/>
</dbReference>
<dbReference type="InterPro" id="IPR016035">
    <property type="entry name" value="Acyl_Trfase/lysoPLipase"/>
</dbReference>
<dbReference type="EMBL" id="SHNP01000001">
    <property type="protein sequence ID" value="MCX2971979.1"/>
    <property type="molecule type" value="Genomic_DNA"/>
</dbReference>
<dbReference type="Gene3D" id="3.40.1090.10">
    <property type="entry name" value="Cytosolic phospholipase A2 catalytic domain"/>
    <property type="match status" value="1"/>
</dbReference>
<keyword evidence="3 4" id="KW-0443">Lipid metabolism</keyword>
<dbReference type="Proteomes" id="UP001143307">
    <property type="component" value="Unassembled WGS sequence"/>
</dbReference>
<feature type="short sequence motif" description="DGA/G" evidence="4">
    <location>
        <begin position="217"/>
        <end position="219"/>
    </location>
</feature>
<dbReference type="PANTHER" id="PTHR14226:SF57">
    <property type="entry name" value="BLR7027 PROTEIN"/>
    <property type="match status" value="1"/>
</dbReference>
<accession>A0ABT3SPS8</accession>
<feature type="active site" description="Nucleophile" evidence="4">
    <location>
        <position position="52"/>
    </location>
</feature>
<feature type="domain" description="PNPLA" evidence="5">
    <location>
        <begin position="14"/>
        <end position="230"/>
    </location>
</feature>
<dbReference type="SUPFAM" id="SSF52151">
    <property type="entry name" value="FabD/lysophospholipase-like"/>
    <property type="match status" value="1"/>
</dbReference>
<evidence type="ECO:0000256" key="2">
    <source>
        <dbReference type="ARBA" id="ARBA00022963"/>
    </source>
</evidence>
<sequence length="394" mass="42481">MTKQHLPATDRTALVLTGGGARAAYQVGVLKAAAEILPKRAQNPFSIITGTSAGAINAVALGASANNFRLAVKKVEHIWTNLRVEQVYRAGYLDLAGSVLRLIGSLFHRGTGLHKPLSLLDTAPLAKLLEQAINFEDLERRLEGGLLDAIGVTASSYDNGESVTFYQSNLDGSVLLPWRRSRRRGVPTRIAVQHLLASSAIPAILPATAIDGTYFGDGALRQVSPISPALHLGAQRVMVVGVSGNPTHPPADHVNARSPSLAKMVGHVFNSAFIDALENDMEHLERVNELVGVVKNENPHASTGDMRLIDFLSINPSIEIDELVADHIHRLPRAMRTVLNITGATPKGGGASLASYLLFEGNFCRDLIECGYRDAMEQRDMLESFFHPPGTMNL</sequence>
<keyword evidence="7" id="KW-1185">Reference proteome</keyword>
<comment type="caution">
    <text evidence="6">The sequence shown here is derived from an EMBL/GenBank/DDBJ whole genome shotgun (WGS) entry which is preliminary data.</text>
</comment>
<reference evidence="6" key="1">
    <citation type="submission" date="2019-02" db="EMBL/GenBank/DDBJ databases">
        <authorList>
            <person name="Li S.-H."/>
        </authorList>
    </citation>
    <scope>NUCLEOTIDE SEQUENCE</scope>
    <source>
        <strain evidence="6">IMCC8485</strain>
    </source>
</reference>
<comment type="caution">
    <text evidence="4">Lacks conserved residue(s) required for the propagation of feature annotation.</text>
</comment>